<keyword evidence="1" id="KW-0472">Membrane</keyword>
<feature type="transmembrane region" description="Helical" evidence="1">
    <location>
        <begin position="63"/>
        <end position="87"/>
    </location>
</feature>
<sequence length="103" mass="12429">MRSSIQRENITESWRKTIRKSRWGFRVWDWELRNWQSLCESSRIYSMIIMDHHAPQTTKSSPFACFTLAFSLHAKALFHFVIFYFYLSFSGPEGRKMARKRKS</sequence>
<dbReference type="AlphaFoldDB" id="A0A7C9DS12"/>
<evidence type="ECO:0000313" key="2">
    <source>
        <dbReference type="EMBL" id="MBA4650101.1"/>
    </source>
</evidence>
<reference evidence="2" key="1">
    <citation type="journal article" date="2013" name="J. Plant Res.">
        <title>Effect of fungi and light on seed germination of three Opuntia species from semiarid lands of central Mexico.</title>
        <authorList>
            <person name="Delgado-Sanchez P."/>
            <person name="Jimenez-Bremont J.F."/>
            <person name="Guerrero-Gonzalez Mde L."/>
            <person name="Flores J."/>
        </authorList>
    </citation>
    <scope>NUCLEOTIDE SEQUENCE</scope>
    <source>
        <tissue evidence="2">Cladode</tissue>
    </source>
</reference>
<reference evidence="2" key="2">
    <citation type="submission" date="2020-07" db="EMBL/GenBank/DDBJ databases">
        <authorList>
            <person name="Vera ALvarez R."/>
            <person name="Arias-Moreno D.M."/>
            <person name="Jimenez-Jacinto V."/>
            <person name="Jimenez-Bremont J.F."/>
            <person name="Swaminathan K."/>
            <person name="Moose S.P."/>
            <person name="Guerrero-Gonzalez M.L."/>
            <person name="Marino-Ramirez L."/>
            <person name="Landsman D."/>
            <person name="Rodriguez-Kessler M."/>
            <person name="Delgado-Sanchez P."/>
        </authorList>
    </citation>
    <scope>NUCLEOTIDE SEQUENCE</scope>
    <source>
        <tissue evidence="2">Cladode</tissue>
    </source>
</reference>
<organism evidence="2">
    <name type="scientific">Opuntia streptacantha</name>
    <name type="common">Prickly pear cactus</name>
    <name type="synonym">Opuntia cardona</name>
    <dbReference type="NCBI Taxonomy" id="393608"/>
    <lineage>
        <taxon>Eukaryota</taxon>
        <taxon>Viridiplantae</taxon>
        <taxon>Streptophyta</taxon>
        <taxon>Embryophyta</taxon>
        <taxon>Tracheophyta</taxon>
        <taxon>Spermatophyta</taxon>
        <taxon>Magnoliopsida</taxon>
        <taxon>eudicotyledons</taxon>
        <taxon>Gunneridae</taxon>
        <taxon>Pentapetalae</taxon>
        <taxon>Caryophyllales</taxon>
        <taxon>Cactineae</taxon>
        <taxon>Cactaceae</taxon>
        <taxon>Opuntioideae</taxon>
        <taxon>Opuntia</taxon>
    </lineage>
</organism>
<keyword evidence="1" id="KW-1133">Transmembrane helix</keyword>
<protein>
    <submittedName>
        <fullName evidence="2">Uncharacterized protein</fullName>
    </submittedName>
</protein>
<dbReference type="EMBL" id="GISG01163595">
    <property type="protein sequence ID" value="MBA4650101.1"/>
    <property type="molecule type" value="Transcribed_RNA"/>
</dbReference>
<accession>A0A7C9DS12</accession>
<keyword evidence="1" id="KW-0812">Transmembrane</keyword>
<name>A0A7C9DS12_OPUST</name>
<evidence type="ECO:0000256" key="1">
    <source>
        <dbReference type="SAM" id="Phobius"/>
    </source>
</evidence>
<proteinExistence type="predicted"/>